<reference evidence="2" key="1">
    <citation type="submission" date="2021-01" db="EMBL/GenBank/DDBJ databases">
        <authorList>
            <person name="Kaushik A."/>
        </authorList>
    </citation>
    <scope>NUCLEOTIDE SEQUENCE</scope>
    <source>
        <strain evidence="2">AG3-1AP</strain>
    </source>
</reference>
<evidence type="ECO:0000313" key="3">
    <source>
        <dbReference type="Proteomes" id="UP000663831"/>
    </source>
</evidence>
<feature type="region of interest" description="Disordered" evidence="1">
    <location>
        <begin position="1"/>
        <end position="78"/>
    </location>
</feature>
<evidence type="ECO:0000313" key="2">
    <source>
        <dbReference type="EMBL" id="CAE6533885.1"/>
    </source>
</evidence>
<proteinExistence type="predicted"/>
<sequence length="686" mass="79027">MPPTTRSSKRRATEGPLGVPEPSHLATTSEDDAYAASSNGRPDTPESEIEPDPKPNRKRARRAQKGKDGSVSAEAPKRPKVKGKLEVFKNVPVEIAKYLHPFDLVLLSRVNKFFRELFMSRQAASIWTSARYNVPGLPPCPPGLCEPQYAALLFTKMCSQCGKYAPRHMDPILLVRLCSSCRDEQFKLIPNMRYNVTDMSLVAHSSELPPRNFRHHGRLVLSSDIETVESKLKELSAAGDMDNLARWKSERRKELQDRQTNSGLFKEWFAARDSERETDLIQRKDAHEAEVEARLISLGWELEDHRPLNNPRRRLWFSLVRAAKVLTDRTWDKLLPRLLVHLEANKQERLERERHTRKQERAQELREFWDATKKQLPPLLQATPQLDDVEVTILSPAVVENTILYQCFPQLWRAQDWPEYTQLLNEDISGAELKLKLEEKRDSLNEFARKWRAQFEEKLIQQLPDHIDPPNFSASGLSLTSNAQSPDSLFAGTQMLLRADVAFRKYEYEYDPCNFYPEDFQDMHDVSSVKYDAKTSAIAMDLLRALERPGATYLEMKSLGRIFQCGKCTGTPELMGWKSLVKHYTARKSEWENLNKKLTTLPIKEFIYIFTHDTKVTVEDPNKPLVRIVKESGAPAPSTHGSYGFKKMCLVCHVVGVYYYFLDAHINDHMRDVHLIEEPEQGTHFR</sequence>
<protein>
    <recommendedName>
        <fullName evidence="4">F-box domain-containing protein</fullName>
    </recommendedName>
</protein>
<dbReference type="EMBL" id="CAJMWV010008123">
    <property type="protein sequence ID" value="CAE6533885.1"/>
    <property type="molecule type" value="Genomic_DNA"/>
</dbReference>
<comment type="caution">
    <text evidence="2">The sequence shown here is derived from an EMBL/GenBank/DDBJ whole genome shotgun (WGS) entry which is preliminary data.</text>
</comment>
<gene>
    <name evidence="2" type="ORF">RDB_LOCUS161662</name>
</gene>
<evidence type="ECO:0000256" key="1">
    <source>
        <dbReference type="SAM" id="MobiDB-lite"/>
    </source>
</evidence>
<dbReference type="Proteomes" id="UP000663831">
    <property type="component" value="Unassembled WGS sequence"/>
</dbReference>
<evidence type="ECO:0008006" key="4">
    <source>
        <dbReference type="Google" id="ProtNLM"/>
    </source>
</evidence>
<accession>A0A8H3DQ60</accession>
<organism evidence="2 3">
    <name type="scientific">Rhizoctonia solani</name>
    <dbReference type="NCBI Taxonomy" id="456999"/>
    <lineage>
        <taxon>Eukaryota</taxon>
        <taxon>Fungi</taxon>
        <taxon>Dikarya</taxon>
        <taxon>Basidiomycota</taxon>
        <taxon>Agaricomycotina</taxon>
        <taxon>Agaricomycetes</taxon>
        <taxon>Cantharellales</taxon>
        <taxon>Ceratobasidiaceae</taxon>
        <taxon>Rhizoctonia</taxon>
    </lineage>
</organism>
<dbReference type="AlphaFoldDB" id="A0A8H3DQ60"/>
<name>A0A8H3DQ60_9AGAM</name>
<dbReference type="OrthoDB" id="2322499at2759"/>